<feature type="coiled-coil region" evidence="1">
    <location>
        <begin position="317"/>
        <end position="400"/>
    </location>
</feature>
<evidence type="ECO:0000313" key="4">
    <source>
        <dbReference type="Proteomes" id="UP000269276"/>
    </source>
</evidence>
<dbReference type="GO" id="GO:0051015">
    <property type="term" value="F:actin filament binding"/>
    <property type="evidence" value="ECO:0007669"/>
    <property type="project" value="TreeGrafter"/>
</dbReference>
<feature type="compositionally biased region" description="Low complexity" evidence="2">
    <location>
        <begin position="628"/>
        <end position="637"/>
    </location>
</feature>
<feature type="coiled-coil region" evidence="1">
    <location>
        <begin position="142"/>
        <end position="274"/>
    </location>
</feature>
<feature type="coiled-coil region" evidence="1">
    <location>
        <begin position="527"/>
        <end position="582"/>
    </location>
</feature>
<dbReference type="VEuPathDB" id="FungiDB:BTJ68_09680"/>
<dbReference type="PANTHER" id="PTHR45615">
    <property type="entry name" value="MYOSIN HEAVY CHAIN, NON-MUSCLE"/>
    <property type="match status" value="1"/>
</dbReference>
<gene>
    <name evidence="3" type="ORF">D0863_05062</name>
</gene>
<keyword evidence="1" id="KW-0175">Coiled coil</keyword>
<feature type="compositionally biased region" description="Low complexity" evidence="2">
    <location>
        <begin position="73"/>
        <end position="89"/>
    </location>
</feature>
<feature type="region of interest" description="Disordered" evidence="2">
    <location>
        <begin position="418"/>
        <end position="451"/>
    </location>
</feature>
<dbReference type="PANTHER" id="PTHR45615:SF40">
    <property type="entry name" value="MYOSIN HEAVY CHAIN, NON-MUSCLE"/>
    <property type="match status" value="1"/>
</dbReference>
<comment type="caution">
    <text evidence="3">The sequence shown here is derived from an EMBL/GenBank/DDBJ whole genome shotgun (WGS) entry which is preliminary data.</text>
</comment>
<feature type="region of interest" description="Disordered" evidence="2">
    <location>
        <begin position="612"/>
        <end position="665"/>
    </location>
</feature>
<organism evidence="3 4">
    <name type="scientific">Hortaea werneckii</name>
    <name type="common">Black yeast</name>
    <name type="synonym">Cladosporium werneckii</name>
    <dbReference type="NCBI Taxonomy" id="91943"/>
    <lineage>
        <taxon>Eukaryota</taxon>
        <taxon>Fungi</taxon>
        <taxon>Dikarya</taxon>
        <taxon>Ascomycota</taxon>
        <taxon>Pezizomycotina</taxon>
        <taxon>Dothideomycetes</taxon>
        <taxon>Dothideomycetidae</taxon>
        <taxon>Mycosphaerellales</taxon>
        <taxon>Teratosphaeriaceae</taxon>
        <taxon>Hortaea</taxon>
    </lineage>
</organism>
<dbReference type="GO" id="GO:0032982">
    <property type="term" value="C:myosin filament"/>
    <property type="evidence" value="ECO:0007669"/>
    <property type="project" value="TreeGrafter"/>
</dbReference>
<name>A0A3M7E535_HORWE</name>
<dbReference type="GO" id="GO:0000146">
    <property type="term" value="F:microfilament motor activity"/>
    <property type="evidence" value="ECO:0007669"/>
    <property type="project" value="TreeGrafter"/>
</dbReference>
<evidence type="ECO:0000256" key="1">
    <source>
        <dbReference type="SAM" id="Coils"/>
    </source>
</evidence>
<protein>
    <submittedName>
        <fullName evidence="3">Uncharacterized protein</fullName>
    </submittedName>
</protein>
<feature type="compositionally biased region" description="Basic and acidic residues" evidence="2">
    <location>
        <begin position="424"/>
        <end position="451"/>
    </location>
</feature>
<accession>A0A3M7E535</accession>
<dbReference type="OrthoDB" id="3557318at2759"/>
<dbReference type="Proteomes" id="UP000269276">
    <property type="component" value="Unassembled WGS sequence"/>
</dbReference>
<dbReference type="EMBL" id="QWIP01000141">
    <property type="protein sequence ID" value="RMY71583.1"/>
    <property type="molecule type" value="Genomic_DNA"/>
</dbReference>
<dbReference type="AlphaFoldDB" id="A0A3M7E535"/>
<feature type="region of interest" description="Disordered" evidence="2">
    <location>
        <begin position="63"/>
        <end position="92"/>
    </location>
</feature>
<dbReference type="Gene3D" id="1.10.287.1490">
    <property type="match status" value="2"/>
</dbReference>
<dbReference type="GO" id="GO:0016460">
    <property type="term" value="C:myosin II complex"/>
    <property type="evidence" value="ECO:0007669"/>
    <property type="project" value="TreeGrafter"/>
</dbReference>
<reference evidence="3 4" key="1">
    <citation type="journal article" date="2018" name="BMC Genomics">
        <title>Genomic evidence for intraspecific hybridization in a clonal and extremely halotolerant yeast.</title>
        <authorList>
            <person name="Gostincar C."/>
            <person name="Stajich J.E."/>
            <person name="Zupancic J."/>
            <person name="Zalar P."/>
            <person name="Gunde-Cimerman N."/>
        </authorList>
    </citation>
    <scope>NUCLEOTIDE SEQUENCE [LARGE SCALE GENOMIC DNA]</scope>
    <source>
        <strain evidence="3 4">EXF-2682</strain>
    </source>
</reference>
<evidence type="ECO:0000313" key="3">
    <source>
        <dbReference type="EMBL" id="RMY71583.1"/>
    </source>
</evidence>
<sequence length="665" mass="76891">MAATATMTNGTSLPALGLLGEHQEMSPSRYEIMRQNLQKDRDIFSEPATPTGGRTSSLGLALQKSQGARALARSSRQMSTSSRRSSFMSNHRQKMSSEHFAQAEKSFMSLMDLMTGASKEAGSLREYWSRLISDREAFDKERESLVVQIDELTASMKRMEIEQESQRQHVGDRKQEVARLLNELSIAAATITELRKKLSDRETSTHHEKTEITEIRSSMIRAQNDYEKLQSQFDGAQSRLKTTEEEHTRTREEVEKYRSDYRSVSRELADLKSRNGDLQTSLDSSSLEVRTLTERTRAWELEKASLLAEKDRMLYDVRKHSSKADDLSHELNEVNDKYTRLQRELHHTKETLRTTELDRDEQASNVDNFRRELRDKSLELERVEAQHSDISIKLEQETRTVATKDELLMERDSQISSLQQRLNSKSDETRHAIIERDQYRDDLERERQTVNDHRHKVTTLEARLTETETRLSNSRSELSASSERITTIEREREEIRGGQGDLTGEIRTLNEKIFRLQEEIRTITYDRDHLRREVEEFKSKYETVTERIEDWGDDCGELEYEIENLRVLLREAREQREAAVSARVAADSERDRSNSLYEEKCREYERLVDSSSRASFSRTHSHSHANGHSHGGNRSSSVRIFSRGSTVASHKDGHVDGDAETSFTS</sequence>
<dbReference type="GO" id="GO:0005737">
    <property type="term" value="C:cytoplasm"/>
    <property type="evidence" value="ECO:0007669"/>
    <property type="project" value="TreeGrafter"/>
</dbReference>
<evidence type="ECO:0000256" key="2">
    <source>
        <dbReference type="SAM" id="MobiDB-lite"/>
    </source>
</evidence>
<proteinExistence type="predicted"/>